<dbReference type="InterPro" id="IPR007313">
    <property type="entry name" value="FxsA"/>
</dbReference>
<gene>
    <name evidence="2" type="primary">fxsA</name>
    <name evidence="2" type="ORF">GCM10010873_12180</name>
</gene>
<evidence type="ECO:0000256" key="1">
    <source>
        <dbReference type="SAM" id="Phobius"/>
    </source>
</evidence>
<feature type="transmembrane region" description="Helical" evidence="1">
    <location>
        <begin position="7"/>
        <end position="25"/>
    </location>
</feature>
<feature type="transmembrane region" description="Helical" evidence="1">
    <location>
        <begin position="31"/>
        <end position="49"/>
    </location>
</feature>
<feature type="transmembrane region" description="Helical" evidence="1">
    <location>
        <begin position="61"/>
        <end position="84"/>
    </location>
</feature>
<proteinExistence type="predicted"/>
<keyword evidence="1" id="KW-0472">Membrane</keyword>
<sequence>MWVFALILAWPMLEIGLFVVVGGWIGLWATLAWVILSAVLGIGLIRWQGMGALREVRGGGGLAALQPMAHSGLIMLSGMLLILPGFFTDFLGLVLLIPPVRMLLIAALASRMQVHGFARRRGPTGGGEADWVDAEYEEVVPERDKIGGVTRPSKWRED</sequence>
<name>A0AA37U2Q0_9RHOB</name>
<reference evidence="2 3" key="1">
    <citation type="journal article" date="2014" name="Int. J. Syst. Evol. Microbiol.">
        <title>Complete genome sequence of Corynebacterium casei LMG S-19264T (=DSM 44701T), isolated from a smear-ripened cheese.</title>
        <authorList>
            <consortium name="US DOE Joint Genome Institute (JGI-PGF)"/>
            <person name="Walter F."/>
            <person name="Albersmeier A."/>
            <person name="Kalinowski J."/>
            <person name="Ruckert C."/>
        </authorList>
    </citation>
    <scope>NUCLEOTIDE SEQUENCE [LARGE SCALE GENOMIC DNA]</scope>
    <source>
        <strain evidence="2 3">NBRC 111766</strain>
    </source>
</reference>
<accession>A0AA37U2Q0</accession>
<dbReference type="PANTHER" id="PTHR35335">
    <property type="entry name" value="UPF0716 PROTEIN FXSA"/>
    <property type="match status" value="1"/>
</dbReference>
<dbReference type="Proteomes" id="UP001157355">
    <property type="component" value="Unassembled WGS sequence"/>
</dbReference>
<keyword evidence="1" id="KW-0812">Transmembrane</keyword>
<protein>
    <submittedName>
        <fullName evidence="2">Exclusion protein FxsA</fullName>
    </submittedName>
</protein>
<dbReference type="AlphaFoldDB" id="A0AA37U2Q0"/>
<keyword evidence="1" id="KW-1133">Transmembrane helix</keyword>
<dbReference type="Pfam" id="PF04186">
    <property type="entry name" value="FxsA"/>
    <property type="match status" value="1"/>
</dbReference>
<dbReference type="NCBIfam" id="NF008528">
    <property type="entry name" value="PRK11463.1-2"/>
    <property type="match status" value="1"/>
</dbReference>
<organism evidence="2 3">
    <name type="scientific">Cypionkella aquatica</name>
    <dbReference type="NCBI Taxonomy" id="1756042"/>
    <lineage>
        <taxon>Bacteria</taxon>
        <taxon>Pseudomonadati</taxon>
        <taxon>Pseudomonadota</taxon>
        <taxon>Alphaproteobacteria</taxon>
        <taxon>Rhodobacterales</taxon>
        <taxon>Paracoccaceae</taxon>
        <taxon>Cypionkella</taxon>
    </lineage>
</organism>
<comment type="caution">
    <text evidence="2">The sequence shown here is derived from an EMBL/GenBank/DDBJ whole genome shotgun (WGS) entry which is preliminary data.</text>
</comment>
<dbReference type="EMBL" id="BSPP01000004">
    <property type="protein sequence ID" value="GLS86244.1"/>
    <property type="molecule type" value="Genomic_DNA"/>
</dbReference>
<dbReference type="GO" id="GO:0016020">
    <property type="term" value="C:membrane"/>
    <property type="evidence" value="ECO:0007669"/>
    <property type="project" value="InterPro"/>
</dbReference>
<evidence type="ECO:0000313" key="2">
    <source>
        <dbReference type="EMBL" id="GLS86244.1"/>
    </source>
</evidence>
<dbReference type="PANTHER" id="PTHR35335:SF1">
    <property type="entry name" value="UPF0716 PROTEIN FXSA"/>
    <property type="match status" value="1"/>
</dbReference>
<dbReference type="RefSeq" id="WP_284324444.1">
    <property type="nucleotide sequence ID" value="NZ_BSPP01000004.1"/>
</dbReference>
<evidence type="ECO:0000313" key="3">
    <source>
        <dbReference type="Proteomes" id="UP001157355"/>
    </source>
</evidence>
<keyword evidence="3" id="KW-1185">Reference proteome</keyword>
<feature type="transmembrane region" description="Helical" evidence="1">
    <location>
        <begin position="90"/>
        <end position="110"/>
    </location>
</feature>